<gene>
    <name evidence="4" type="ORF">O1G21_16980</name>
</gene>
<feature type="domain" description="N-acetyltransferase" evidence="3">
    <location>
        <begin position="128"/>
        <end position="260"/>
    </location>
</feature>
<dbReference type="RefSeq" id="WP_270144740.1">
    <property type="nucleotide sequence ID" value="NZ_CP115450.1"/>
</dbReference>
<keyword evidence="1" id="KW-0808">Transferase</keyword>
<dbReference type="PANTHER" id="PTHR43877">
    <property type="entry name" value="AMINOALKYLPHOSPHONATE N-ACETYLTRANSFERASE-RELATED-RELATED"/>
    <property type="match status" value="1"/>
</dbReference>
<accession>A0ABY7Q3Z3</accession>
<keyword evidence="5" id="KW-1185">Reference proteome</keyword>
<dbReference type="Gene3D" id="3.40.630.30">
    <property type="match status" value="1"/>
</dbReference>
<dbReference type="Pfam" id="PF08445">
    <property type="entry name" value="FR47"/>
    <property type="match status" value="1"/>
</dbReference>
<keyword evidence="2" id="KW-0012">Acyltransferase</keyword>
<reference evidence="5" key="1">
    <citation type="submission" date="2022-12" db="EMBL/GenBank/DDBJ databases">
        <authorList>
            <person name="Mo P."/>
        </authorList>
    </citation>
    <scope>NUCLEOTIDE SEQUENCE [LARGE SCALE GENOMIC DNA]</scope>
    <source>
        <strain evidence="5">HUAS 3-15</strain>
    </source>
</reference>
<dbReference type="InterPro" id="IPR016181">
    <property type="entry name" value="Acyl_CoA_acyltransferase"/>
</dbReference>
<dbReference type="InterPro" id="IPR013653">
    <property type="entry name" value="GCN5-like_dom"/>
</dbReference>
<name>A0ABY7Q3Z3_9ACTN</name>
<dbReference type="CDD" id="cd04301">
    <property type="entry name" value="NAT_SF"/>
    <property type="match status" value="1"/>
</dbReference>
<evidence type="ECO:0000313" key="5">
    <source>
        <dbReference type="Proteomes" id="UP001212821"/>
    </source>
</evidence>
<sequence length="260" mass="28119">MPLISLHDRAALAERFRTDPALHLFELGDLDDALWPNTAWYTADPDHGPVALLYSGGDTPVLLAFARPAAAPALAELLGALRPFLPRRFTAGLPDGAERALAPDYAAERRTSLLRMILPDAAQLPTELPHRPEPLTLADLDGLRTLLAEAYPESWFDRRMLAGGGYVGIHERGRLVAAAGVHVHSPAHRVAVLGNVVTHPDARGRGLARSCVTALCRHLAQTTDHLGLNVRTDNAAAIGLYRQLGFTTVTTYSELMLRAS</sequence>
<dbReference type="SUPFAM" id="SSF55729">
    <property type="entry name" value="Acyl-CoA N-acyltransferases (Nat)"/>
    <property type="match status" value="1"/>
</dbReference>
<proteinExistence type="predicted"/>
<evidence type="ECO:0000256" key="2">
    <source>
        <dbReference type="ARBA" id="ARBA00023315"/>
    </source>
</evidence>
<evidence type="ECO:0000259" key="3">
    <source>
        <dbReference type="PROSITE" id="PS51186"/>
    </source>
</evidence>
<dbReference type="InterPro" id="IPR000182">
    <property type="entry name" value="GNAT_dom"/>
</dbReference>
<dbReference type="EMBL" id="CP115450">
    <property type="protein sequence ID" value="WBP87368.1"/>
    <property type="molecule type" value="Genomic_DNA"/>
</dbReference>
<evidence type="ECO:0000313" key="4">
    <source>
        <dbReference type="EMBL" id="WBP87368.1"/>
    </source>
</evidence>
<organism evidence="4 5">
    <name type="scientific">Kitasatospora cathayae</name>
    <dbReference type="NCBI Taxonomy" id="3004092"/>
    <lineage>
        <taxon>Bacteria</taxon>
        <taxon>Bacillati</taxon>
        <taxon>Actinomycetota</taxon>
        <taxon>Actinomycetes</taxon>
        <taxon>Kitasatosporales</taxon>
        <taxon>Streptomycetaceae</taxon>
        <taxon>Kitasatospora</taxon>
    </lineage>
</organism>
<dbReference type="PROSITE" id="PS51186">
    <property type="entry name" value="GNAT"/>
    <property type="match status" value="1"/>
</dbReference>
<protein>
    <submittedName>
        <fullName evidence="4">GNAT family N-acetyltransferase</fullName>
    </submittedName>
</protein>
<dbReference type="InterPro" id="IPR050832">
    <property type="entry name" value="Bact_Acetyltransf"/>
</dbReference>
<dbReference type="Proteomes" id="UP001212821">
    <property type="component" value="Chromosome"/>
</dbReference>
<evidence type="ECO:0000256" key="1">
    <source>
        <dbReference type="ARBA" id="ARBA00022679"/>
    </source>
</evidence>